<dbReference type="RefSeq" id="WP_037268857.1">
    <property type="nucleotide sequence ID" value="NZ_KN293975.1"/>
</dbReference>
<sequence length="218" mass="22725">MSEMAQDPTRAGSEPPDWAGEVMQLSQSEITALATKAARGAGLSWGEAEEAGWACGWLARAGLPAPAMLLRGLDAESSASPLRAGIRLMDHAGLPEGPCALPVTLQDVAEPLVLVPFLARVAERMGAPVDLDLGSHTICLTGREPVPDLSALRGICHRTGARATISVSQSSRAAAPGRFDGRIERGVWQSLDALALLTTVPASEVSRQRAGAQSSDND</sequence>
<comment type="caution">
    <text evidence="1">The sequence shown here is derived from an EMBL/GenBank/DDBJ whole genome shotgun (WGS) entry which is preliminary data.</text>
</comment>
<dbReference type="Proteomes" id="UP000030021">
    <property type="component" value="Unassembled WGS sequence"/>
</dbReference>
<dbReference type="AlphaFoldDB" id="A0A0A0HGF4"/>
<protein>
    <recommendedName>
        <fullName evidence="3">DUF3726 domain-containing protein</fullName>
    </recommendedName>
</protein>
<dbReference type="STRING" id="215743.ROSMUCSMR3_03713"/>
<dbReference type="OrthoDB" id="8420038at2"/>
<dbReference type="eggNOG" id="ENOG502ZB26">
    <property type="taxonomic scope" value="Bacteria"/>
</dbReference>
<dbReference type="HOGENOM" id="CLU_1276806_0_0_5"/>
<evidence type="ECO:0000313" key="1">
    <source>
        <dbReference type="EMBL" id="KGM86837.1"/>
    </source>
</evidence>
<organism evidence="1 2">
    <name type="scientific">Roseovarius mucosus DSM 17069</name>
    <dbReference type="NCBI Taxonomy" id="1288298"/>
    <lineage>
        <taxon>Bacteria</taxon>
        <taxon>Pseudomonadati</taxon>
        <taxon>Pseudomonadota</taxon>
        <taxon>Alphaproteobacteria</taxon>
        <taxon>Rhodobacterales</taxon>
        <taxon>Roseobacteraceae</taxon>
        <taxon>Roseovarius</taxon>
    </lineage>
</organism>
<dbReference type="InterPro" id="IPR022201">
    <property type="entry name" value="DUF3726"/>
</dbReference>
<dbReference type="EMBL" id="AONH01000016">
    <property type="protein sequence ID" value="KGM86837.1"/>
    <property type="molecule type" value="Genomic_DNA"/>
</dbReference>
<proteinExistence type="predicted"/>
<evidence type="ECO:0000313" key="2">
    <source>
        <dbReference type="Proteomes" id="UP000030021"/>
    </source>
</evidence>
<name>A0A0A0HGF4_9RHOB</name>
<accession>A0A0A0HGF4</accession>
<evidence type="ECO:0008006" key="3">
    <source>
        <dbReference type="Google" id="ProtNLM"/>
    </source>
</evidence>
<reference evidence="1 2" key="1">
    <citation type="submission" date="2013-01" db="EMBL/GenBank/DDBJ databases">
        <authorList>
            <person name="Fiebig A."/>
            <person name="Goeker M."/>
            <person name="Klenk H.-P.P."/>
        </authorList>
    </citation>
    <scope>NUCLEOTIDE SEQUENCE [LARGE SCALE GENOMIC DNA]</scope>
    <source>
        <strain evidence="1 2">DSM 17069</strain>
    </source>
</reference>
<gene>
    <name evidence="1" type="ORF">rosmuc_03134</name>
</gene>
<dbReference type="PATRIC" id="fig|1288298.3.peg.3142"/>
<dbReference type="Pfam" id="PF12525">
    <property type="entry name" value="DUF3726"/>
    <property type="match status" value="1"/>
</dbReference>